<name>A0A3N4VJA5_9BURK</name>
<keyword evidence="3" id="KW-0488">Methylation</keyword>
<evidence type="ECO:0000256" key="6">
    <source>
        <dbReference type="ARBA" id="ARBA00022989"/>
    </source>
</evidence>
<keyword evidence="6 8" id="KW-1133">Transmembrane helix</keyword>
<dbReference type="PROSITE" id="PS00409">
    <property type="entry name" value="PROKAR_NTER_METHYL"/>
    <property type="match status" value="1"/>
</dbReference>
<evidence type="ECO:0000313" key="10">
    <source>
        <dbReference type="Proteomes" id="UP000272193"/>
    </source>
</evidence>
<keyword evidence="5 8" id="KW-0812">Transmembrane</keyword>
<evidence type="ECO:0000313" key="9">
    <source>
        <dbReference type="EMBL" id="RPE73044.1"/>
    </source>
</evidence>
<keyword evidence="2" id="KW-1003">Cell membrane</keyword>
<evidence type="ECO:0000256" key="5">
    <source>
        <dbReference type="ARBA" id="ARBA00022692"/>
    </source>
</evidence>
<comment type="subcellular location">
    <subcellularLocation>
        <location evidence="1">Cell inner membrane</location>
        <topology evidence="1">Single-pass membrane protein</topology>
    </subcellularLocation>
</comment>
<comment type="caution">
    <text evidence="9">The sequence shown here is derived from an EMBL/GenBank/DDBJ whole genome shotgun (WGS) entry which is preliminary data.</text>
</comment>
<evidence type="ECO:0000256" key="4">
    <source>
        <dbReference type="ARBA" id="ARBA00022519"/>
    </source>
</evidence>
<proteinExistence type="predicted"/>
<sequence>MDRASTRSHRRSAGFTLVEVLIATALLSVMALIAWRGLDAMQRSVTVSQEHSDEALALQAVLDQWRRDLDQMVALPAMQAIDWDGVAVRITRRDAVDAGSGVRVVAWARRGVDGAWRRWQSEPLRDRAEWASAWQQASVWARGDMRGLDDARTVRLGTVTDWRLFYFRNNAWTNPLSSADTPAAGTAPTAAAPLVPEGVRLIVQLAAPRSLAGTITLDWVRPTLAPTRG</sequence>
<dbReference type="InterPro" id="IPR012902">
    <property type="entry name" value="N_methyl_site"/>
</dbReference>
<dbReference type="Pfam" id="PF07963">
    <property type="entry name" value="N_methyl"/>
    <property type="match status" value="1"/>
</dbReference>
<evidence type="ECO:0000256" key="2">
    <source>
        <dbReference type="ARBA" id="ARBA00022475"/>
    </source>
</evidence>
<dbReference type="InterPro" id="IPR051621">
    <property type="entry name" value="T2SS_protein_J"/>
</dbReference>
<dbReference type="EMBL" id="RKQL01000001">
    <property type="protein sequence ID" value="RPE73044.1"/>
    <property type="molecule type" value="Genomic_DNA"/>
</dbReference>
<dbReference type="GO" id="GO:0005886">
    <property type="term" value="C:plasma membrane"/>
    <property type="evidence" value="ECO:0007669"/>
    <property type="project" value="UniProtKB-SubCell"/>
</dbReference>
<dbReference type="AlphaFoldDB" id="A0A3N4VJA5"/>
<reference evidence="9 10" key="1">
    <citation type="submission" date="2018-11" db="EMBL/GenBank/DDBJ databases">
        <title>Genomic Encyclopedia of Type Strains, Phase IV (KMG-IV): sequencing the most valuable type-strain genomes for metagenomic binning, comparative biology and taxonomic classification.</title>
        <authorList>
            <person name="Goeker M."/>
        </authorList>
    </citation>
    <scope>NUCLEOTIDE SEQUENCE [LARGE SCALE GENOMIC DNA]</scope>
    <source>
        <strain evidence="9 10">DSM 101684</strain>
    </source>
</reference>
<evidence type="ECO:0000256" key="7">
    <source>
        <dbReference type="ARBA" id="ARBA00023136"/>
    </source>
</evidence>
<keyword evidence="10" id="KW-1185">Reference proteome</keyword>
<dbReference type="GO" id="GO:0015628">
    <property type="term" value="P:protein secretion by the type II secretion system"/>
    <property type="evidence" value="ECO:0007669"/>
    <property type="project" value="TreeGrafter"/>
</dbReference>
<evidence type="ECO:0000256" key="1">
    <source>
        <dbReference type="ARBA" id="ARBA00004377"/>
    </source>
</evidence>
<dbReference type="PANTHER" id="PTHR39583:SF2">
    <property type="entry name" value="TYPE II SECRETION SYSTEM PROTEIN J"/>
    <property type="match status" value="1"/>
</dbReference>
<organism evidence="9 10">
    <name type="scientific">Tibeticola sediminis</name>
    <dbReference type="NCBI Taxonomy" id="1917811"/>
    <lineage>
        <taxon>Bacteria</taxon>
        <taxon>Pseudomonadati</taxon>
        <taxon>Pseudomonadota</taxon>
        <taxon>Betaproteobacteria</taxon>
        <taxon>Burkholderiales</taxon>
        <taxon>Comamonadaceae</taxon>
        <taxon>Tibeticola</taxon>
    </lineage>
</organism>
<dbReference type="OrthoDB" id="9151668at2"/>
<evidence type="ECO:0000256" key="8">
    <source>
        <dbReference type="SAM" id="Phobius"/>
    </source>
</evidence>
<dbReference type="InterPro" id="IPR045584">
    <property type="entry name" value="Pilin-like"/>
</dbReference>
<feature type="transmembrane region" description="Helical" evidence="8">
    <location>
        <begin position="12"/>
        <end position="35"/>
    </location>
</feature>
<dbReference type="Proteomes" id="UP000272193">
    <property type="component" value="Unassembled WGS sequence"/>
</dbReference>
<protein>
    <submittedName>
        <fullName evidence="9">General secretion pathway protein J</fullName>
    </submittedName>
</protein>
<gene>
    <name evidence="9" type="ORF">EDC62_0755</name>
</gene>
<keyword evidence="7 8" id="KW-0472">Membrane</keyword>
<dbReference type="RefSeq" id="WP_124220572.1">
    <property type="nucleotide sequence ID" value="NZ_RKQL01000001.1"/>
</dbReference>
<dbReference type="PANTHER" id="PTHR39583">
    <property type="entry name" value="TYPE II SECRETION SYSTEM PROTEIN J-RELATED"/>
    <property type="match status" value="1"/>
</dbReference>
<evidence type="ECO:0000256" key="3">
    <source>
        <dbReference type="ARBA" id="ARBA00022481"/>
    </source>
</evidence>
<keyword evidence="4" id="KW-0997">Cell inner membrane</keyword>
<accession>A0A3N4VJA5</accession>
<dbReference type="NCBIfam" id="TIGR02532">
    <property type="entry name" value="IV_pilin_GFxxxE"/>
    <property type="match status" value="1"/>
</dbReference>
<dbReference type="SUPFAM" id="SSF54523">
    <property type="entry name" value="Pili subunits"/>
    <property type="match status" value="1"/>
</dbReference>